<evidence type="ECO:0000256" key="8">
    <source>
        <dbReference type="PIRSR" id="PIRSR600407-1"/>
    </source>
</evidence>
<keyword evidence="6 11" id="KW-0472">Membrane</keyword>
<evidence type="ECO:0000256" key="4">
    <source>
        <dbReference type="ARBA" id="ARBA00022801"/>
    </source>
</evidence>
<feature type="transmembrane region" description="Helical" evidence="11">
    <location>
        <begin position="30"/>
        <end position="55"/>
    </location>
</feature>
<evidence type="ECO:0000313" key="13">
    <source>
        <dbReference type="Proteomes" id="UP000596742"/>
    </source>
</evidence>
<keyword evidence="4 10" id="KW-0378">Hydrolase</keyword>
<evidence type="ECO:0000256" key="6">
    <source>
        <dbReference type="ARBA" id="ARBA00023136"/>
    </source>
</evidence>
<evidence type="ECO:0000256" key="9">
    <source>
        <dbReference type="PIRSR" id="PIRSR600407-2"/>
    </source>
</evidence>
<protein>
    <submittedName>
        <fullName evidence="12">Ectonucleoside triphosphate diphosphohydrolase 4</fullName>
        <ecNumber evidence="12">3.6.1.6</ecNumber>
    </submittedName>
</protein>
<evidence type="ECO:0000256" key="10">
    <source>
        <dbReference type="RuleBase" id="RU003833"/>
    </source>
</evidence>
<dbReference type="EC" id="3.6.1.6" evidence="12"/>
<proteinExistence type="inferred from homology"/>
<dbReference type="GO" id="GO:0016020">
    <property type="term" value="C:membrane"/>
    <property type="evidence" value="ECO:0007669"/>
    <property type="project" value="TreeGrafter"/>
</dbReference>
<dbReference type="Proteomes" id="UP000596742">
    <property type="component" value="Unassembled WGS sequence"/>
</dbReference>
<keyword evidence="7" id="KW-0325">Glycoprotein</keyword>
<evidence type="ECO:0000256" key="2">
    <source>
        <dbReference type="ARBA" id="ARBA00009283"/>
    </source>
</evidence>
<evidence type="ECO:0000256" key="7">
    <source>
        <dbReference type="ARBA" id="ARBA00023180"/>
    </source>
</evidence>
<dbReference type="Pfam" id="PF01150">
    <property type="entry name" value="GDA1_CD39"/>
    <property type="match status" value="1"/>
</dbReference>
<comment type="subcellular location">
    <subcellularLocation>
        <location evidence="1">Endomembrane system</location>
        <topology evidence="1">Multi-pass membrane protein</topology>
    </subcellularLocation>
</comment>
<dbReference type="Gene3D" id="3.30.420.40">
    <property type="match status" value="1"/>
</dbReference>
<feature type="transmembrane region" description="Helical" evidence="11">
    <location>
        <begin position="565"/>
        <end position="582"/>
    </location>
</feature>
<dbReference type="GO" id="GO:0005794">
    <property type="term" value="C:Golgi apparatus"/>
    <property type="evidence" value="ECO:0007669"/>
    <property type="project" value="TreeGrafter"/>
</dbReference>
<comment type="similarity">
    <text evidence="2 10">Belongs to the GDA1/CD39 NTPase family.</text>
</comment>
<name>A0A8B6CD37_MYTGA</name>
<dbReference type="PANTHER" id="PTHR11782">
    <property type="entry name" value="ADENOSINE/GUANOSINE DIPHOSPHATASE"/>
    <property type="match status" value="1"/>
</dbReference>
<dbReference type="GO" id="GO:0005524">
    <property type="term" value="F:ATP binding"/>
    <property type="evidence" value="ECO:0007669"/>
    <property type="project" value="UniProtKB-KW"/>
</dbReference>
<evidence type="ECO:0000256" key="11">
    <source>
        <dbReference type="SAM" id="Phobius"/>
    </source>
</evidence>
<organism evidence="12 13">
    <name type="scientific">Mytilus galloprovincialis</name>
    <name type="common">Mediterranean mussel</name>
    <dbReference type="NCBI Taxonomy" id="29158"/>
    <lineage>
        <taxon>Eukaryota</taxon>
        <taxon>Metazoa</taxon>
        <taxon>Spiralia</taxon>
        <taxon>Lophotrochozoa</taxon>
        <taxon>Mollusca</taxon>
        <taxon>Bivalvia</taxon>
        <taxon>Autobranchia</taxon>
        <taxon>Pteriomorphia</taxon>
        <taxon>Mytilida</taxon>
        <taxon>Mytiloidea</taxon>
        <taxon>Mytilidae</taxon>
        <taxon>Mytilinae</taxon>
        <taxon>Mytilus</taxon>
    </lineage>
</organism>
<keyword evidence="3 11" id="KW-0812">Transmembrane</keyword>
<evidence type="ECO:0000256" key="3">
    <source>
        <dbReference type="ARBA" id="ARBA00022692"/>
    </source>
</evidence>
<dbReference type="CDD" id="cd24045">
    <property type="entry name" value="ASKHA_NBD_NTPDase4-like"/>
    <property type="match status" value="1"/>
</dbReference>
<feature type="active site" description="Proton acceptor" evidence="8">
    <location>
        <position position="216"/>
    </location>
</feature>
<feature type="binding site" evidence="9">
    <location>
        <begin position="269"/>
        <end position="273"/>
    </location>
    <ligand>
        <name>ATP</name>
        <dbReference type="ChEBI" id="CHEBI:30616"/>
    </ligand>
</feature>
<dbReference type="GO" id="GO:0017111">
    <property type="term" value="F:ribonucleoside triphosphate phosphatase activity"/>
    <property type="evidence" value="ECO:0007669"/>
    <property type="project" value="TreeGrafter"/>
</dbReference>
<reference evidence="12" key="1">
    <citation type="submission" date="2018-11" db="EMBL/GenBank/DDBJ databases">
        <authorList>
            <person name="Alioto T."/>
            <person name="Alioto T."/>
        </authorList>
    </citation>
    <scope>NUCLEOTIDE SEQUENCE</scope>
</reference>
<sequence>MGRIYFNCNSMIQLCTCMNKQLHNLSSRQLIVLVTVFILLGILVFLSIDIFVFSYDKDAQDLHIKRPLASVPTKIDFGPNVHFGIVIDCGSSGSRIFIYFWPPHSGNPSDLLSIQQLMDPTGKPVVKKISPGLDTFEKNPGAASDYINPLLKYAASHIPSAHHADTQLFILATAGMRMIPQESQKAIFEDLKNDIPKSFPFVFSDSNFEVISGKLEGVYAWIAVNYVLQKFGHGEEEHPLVWVESLKNEDSSARPHMRRRTVGMLDMGGGSFQIAFEVTGKDSSIPKHRIAEFNLGCQNNDLDHTYKVYVTTFLGFGANEAEERYEEMLVNKASLCIQKEHEELVKINKSEGIHPFHHHRKVIIKDPCLPEDLSYEIKKGYVLEGAGNYSACQHSLTPLLNRSRLCEQDSCSMNGVHQPEIIFRNSEFYGFSEFWYTMQDVFRIGGLYYSKRFEEEAKRFCSTNWMTLQSWYEQKLFPQADEKRFRQQCFKASWITTVLHEGLKFPKSYHSLRSVQYIQNKEVQWTLGALLHRTRYLPLRDIEKTSQTQKKHTWTLRRTILHNEYLIILCFIIVITAITLYVKRLKLCPKADLSRVPSMSYFMTEEGQNEPGVRYGNGYQYP</sequence>
<keyword evidence="9" id="KW-0547">Nucleotide-binding</keyword>
<keyword evidence="9" id="KW-0067">ATP-binding</keyword>
<evidence type="ECO:0000256" key="5">
    <source>
        <dbReference type="ARBA" id="ARBA00022989"/>
    </source>
</evidence>
<comment type="caution">
    <text evidence="12">The sequence shown here is derived from an EMBL/GenBank/DDBJ whole genome shotgun (WGS) entry which is preliminary data.</text>
</comment>
<dbReference type="GO" id="GO:0045134">
    <property type="term" value="F:UDP phosphatase activity"/>
    <property type="evidence" value="ECO:0007669"/>
    <property type="project" value="TreeGrafter"/>
</dbReference>
<evidence type="ECO:0000313" key="12">
    <source>
        <dbReference type="EMBL" id="VDI02766.1"/>
    </source>
</evidence>
<dbReference type="GO" id="GO:0004382">
    <property type="term" value="F:GDP phosphatase activity"/>
    <property type="evidence" value="ECO:0007669"/>
    <property type="project" value="TreeGrafter"/>
</dbReference>
<dbReference type="FunFam" id="3.30.420.150:FF:000003">
    <property type="entry name" value="ectonucleoside triphosphate diphosphohydrolase 7"/>
    <property type="match status" value="1"/>
</dbReference>
<dbReference type="FunFam" id="3.30.420.40:FF:000057">
    <property type="entry name" value="Ectonucleoside triphosphate diphosphohydrolase 4"/>
    <property type="match status" value="1"/>
</dbReference>
<accession>A0A8B6CD37</accession>
<dbReference type="OrthoDB" id="6372431at2759"/>
<dbReference type="PANTHER" id="PTHR11782:SF121">
    <property type="entry name" value="NUCLEOSIDE-DIPHOSPHATASE MIG-23"/>
    <property type="match status" value="1"/>
</dbReference>
<dbReference type="GO" id="GO:0046036">
    <property type="term" value="P:CTP metabolic process"/>
    <property type="evidence" value="ECO:0007669"/>
    <property type="project" value="TreeGrafter"/>
</dbReference>
<dbReference type="Gene3D" id="3.30.420.150">
    <property type="entry name" value="Exopolyphosphatase. Domain 2"/>
    <property type="match status" value="1"/>
</dbReference>
<dbReference type="InterPro" id="IPR000407">
    <property type="entry name" value="GDA1_CD39_NTPase"/>
</dbReference>
<dbReference type="PROSITE" id="PS01238">
    <property type="entry name" value="GDA1_CD39_NTPASE"/>
    <property type="match status" value="1"/>
</dbReference>
<evidence type="ECO:0000256" key="1">
    <source>
        <dbReference type="ARBA" id="ARBA00004127"/>
    </source>
</evidence>
<keyword evidence="13" id="KW-1185">Reference proteome</keyword>
<dbReference type="AlphaFoldDB" id="A0A8B6CD37"/>
<dbReference type="GO" id="GO:0006256">
    <property type="term" value="P:UDP catabolic process"/>
    <property type="evidence" value="ECO:0007669"/>
    <property type="project" value="TreeGrafter"/>
</dbReference>
<gene>
    <name evidence="12" type="ORF">MGAL_10B023527</name>
</gene>
<keyword evidence="5 11" id="KW-1133">Transmembrane helix</keyword>
<dbReference type="EMBL" id="UYJE01001519">
    <property type="protein sequence ID" value="VDI02766.1"/>
    <property type="molecule type" value="Genomic_DNA"/>
</dbReference>